<organism evidence="1 2">
    <name type="scientific">Rhizobium rhizogenes (strain K84 / ATCC BAA-868)</name>
    <name type="common">Agrobacterium radiobacter</name>
    <dbReference type="NCBI Taxonomy" id="311403"/>
    <lineage>
        <taxon>Bacteria</taxon>
        <taxon>Pseudomonadati</taxon>
        <taxon>Pseudomonadota</taxon>
        <taxon>Alphaproteobacteria</taxon>
        <taxon>Hyphomicrobiales</taxon>
        <taxon>Rhizobiaceae</taxon>
        <taxon>Rhizobium/Agrobacterium group</taxon>
        <taxon>Rhizobium</taxon>
    </lineage>
</organism>
<dbReference type="HOGENOM" id="CLU_3354137_0_0_5"/>
<evidence type="ECO:0000313" key="2">
    <source>
        <dbReference type="Proteomes" id="UP000001600"/>
    </source>
</evidence>
<dbReference type="EMBL" id="CP000629">
    <property type="protein sequence ID" value="ACM30256.1"/>
    <property type="molecule type" value="Genomic_DNA"/>
</dbReference>
<gene>
    <name evidence="1" type="ordered locus">Arad_9158</name>
</gene>
<reference evidence="1 2" key="1">
    <citation type="journal article" date="2009" name="J. Bacteriol.">
        <title>Genome sequences of three Agrobacterium biovars help elucidate the evolution of multichromosome genomes in bacteria.</title>
        <authorList>
            <person name="Slater S.C."/>
            <person name="Goldman B.S."/>
            <person name="Goodner B."/>
            <person name="Setubal J.C."/>
            <person name="Farrand S.K."/>
            <person name="Nester E.W."/>
            <person name="Burr T.J."/>
            <person name="Banta L."/>
            <person name="Dickerman A.W."/>
            <person name="Paulsen I."/>
            <person name="Otten L."/>
            <person name="Suen G."/>
            <person name="Welch R."/>
            <person name="Almeida N.F."/>
            <person name="Arnold F."/>
            <person name="Burton O.T."/>
            <person name="Du Z."/>
            <person name="Ewing A."/>
            <person name="Godsy E."/>
            <person name="Heisel S."/>
            <person name="Houmiel K.L."/>
            <person name="Jhaveri J."/>
            <person name="Lu J."/>
            <person name="Miller N.M."/>
            <person name="Norton S."/>
            <person name="Chen Q."/>
            <person name="Phoolcharoen W."/>
            <person name="Ohlin V."/>
            <person name="Ondrusek D."/>
            <person name="Pride N."/>
            <person name="Stricklin S.L."/>
            <person name="Sun J."/>
            <person name="Wheeler C."/>
            <person name="Wilson L."/>
            <person name="Zhu H."/>
            <person name="Wood D.W."/>
        </authorList>
    </citation>
    <scope>NUCLEOTIDE SEQUENCE [LARGE SCALE GENOMIC DNA]</scope>
    <source>
        <strain evidence="2">K84 / ATCC BAA-868</strain>
    </source>
</reference>
<evidence type="ECO:0000313" key="1">
    <source>
        <dbReference type="EMBL" id="ACM30256.1"/>
    </source>
</evidence>
<proteinExistence type="predicted"/>
<dbReference type="KEGG" id="ara:Arad_9158"/>
<name>B9JK15_RHIR8</name>
<dbReference type="Proteomes" id="UP000001600">
    <property type="component" value="Chromosome 2"/>
</dbReference>
<protein>
    <submittedName>
        <fullName evidence="1">Uncharacterized protein</fullName>
    </submittedName>
</protein>
<dbReference type="AlphaFoldDB" id="B9JK15"/>
<accession>B9JK15</accession>
<sequence length="36" mass="3624">MGCGLGDVDWDGICKSAAVIDVGAKALIILPHANIS</sequence>
<dbReference type="STRING" id="311403.Arad_9158"/>